<evidence type="ECO:0000256" key="5">
    <source>
        <dbReference type="ARBA" id="ARBA00022737"/>
    </source>
</evidence>
<dbReference type="Gene3D" id="2.60.40.60">
    <property type="entry name" value="Cadherins"/>
    <property type="match status" value="1"/>
</dbReference>
<dbReference type="Proteomes" id="UP000711488">
    <property type="component" value="Unassembled WGS sequence"/>
</dbReference>
<proteinExistence type="predicted"/>
<comment type="subcellular location">
    <subcellularLocation>
        <location evidence="1">Membrane</location>
        <topology evidence="1">Single-pass membrane protein</topology>
    </subcellularLocation>
</comment>
<gene>
    <name evidence="14" type="ORF">HAZT_HAZT002488</name>
</gene>
<dbReference type="Pfam" id="PF00028">
    <property type="entry name" value="Cadherin"/>
    <property type="match status" value="1"/>
</dbReference>
<dbReference type="GO" id="GO:0045296">
    <property type="term" value="F:cadherin binding"/>
    <property type="evidence" value="ECO:0007669"/>
    <property type="project" value="TreeGrafter"/>
</dbReference>
<keyword evidence="4" id="KW-0732">Signal</keyword>
<dbReference type="PROSITE" id="PS00232">
    <property type="entry name" value="CADHERIN_1"/>
    <property type="match status" value="1"/>
</dbReference>
<evidence type="ECO:0000256" key="1">
    <source>
        <dbReference type="ARBA" id="ARBA00004167"/>
    </source>
</evidence>
<keyword evidence="11" id="KW-0325">Glycoprotein</keyword>
<keyword evidence="9" id="KW-0472">Membrane</keyword>
<dbReference type="InterPro" id="IPR015919">
    <property type="entry name" value="Cadherin-like_sf"/>
</dbReference>
<keyword evidence="8" id="KW-1133">Transmembrane helix</keyword>
<protein>
    <recommendedName>
        <fullName evidence="13">Cadherin domain-containing protein</fullName>
    </recommendedName>
</protein>
<dbReference type="InterPro" id="IPR020894">
    <property type="entry name" value="Cadherin_CS"/>
</dbReference>
<reference evidence="14" key="3">
    <citation type="submission" date="2019-06" db="EMBL/GenBank/DDBJ databases">
        <authorList>
            <person name="Poynton C."/>
            <person name="Hasenbein S."/>
            <person name="Benoit J.B."/>
            <person name="Sepulveda M.S."/>
            <person name="Poelchau M.F."/>
            <person name="Murali S.C."/>
            <person name="Chen S."/>
            <person name="Glastad K.M."/>
            <person name="Werren J.H."/>
            <person name="Vineis J.H."/>
            <person name="Bowen J.L."/>
            <person name="Friedrich M."/>
            <person name="Jones J."/>
            <person name="Robertson H.M."/>
            <person name="Feyereisen R."/>
            <person name="Mechler-Hickson A."/>
            <person name="Mathers N."/>
            <person name="Lee C.E."/>
            <person name="Colbourne J.K."/>
            <person name="Biales A."/>
            <person name="Johnston J.S."/>
            <person name="Wellborn G.A."/>
            <person name="Rosendale A.J."/>
            <person name="Cridge A.G."/>
            <person name="Munoz-Torres M.C."/>
            <person name="Bain P.A."/>
            <person name="Manny A.R."/>
            <person name="Major K.M."/>
            <person name="Lambert F.N."/>
            <person name="Vulpe C.D."/>
            <person name="Tuck P."/>
            <person name="Blalock B.J."/>
            <person name="Lin Y.-Y."/>
            <person name="Smith M.E."/>
            <person name="Ochoa-Acuna H."/>
            <person name="Chen M.-J.M."/>
            <person name="Childers C.P."/>
            <person name="Qu J."/>
            <person name="Dugan S."/>
            <person name="Lee S.L."/>
            <person name="Chao H."/>
            <person name="Dinh H."/>
            <person name="Han Y."/>
            <person name="Doddapaneni H."/>
            <person name="Worley K.C."/>
            <person name="Muzny D.M."/>
            <person name="Gibbs R.A."/>
            <person name="Richards S."/>
        </authorList>
    </citation>
    <scope>NUCLEOTIDE SEQUENCE</scope>
    <source>
        <strain evidence="14">HAZT.00-mixed</strain>
        <tissue evidence="14">Whole organism</tissue>
    </source>
</reference>
<keyword evidence="3" id="KW-0812">Transmembrane</keyword>
<dbReference type="GO" id="GO:0007424">
    <property type="term" value="P:open tracheal system development"/>
    <property type="evidence" value="ECO:0007669"/>
    <property type="project" value="UniProtKB-ARBA"/>
</dbReference>
<dbReference type="PROSITE" id="PS50268">
    <property type="entry name" value="CADHERIN_2"/>
    <property type="match status" value="1"/>
</dbReference>
<dbReference type="GO" id="GO:0007156">
    <property type="term" value="P:homophilic cell adhesion via plasma membrane adhesion molecules"/>
    <property type="evidence" value="ECO:0007669"/>
    <property type="project" value="InterPro"/>
</dbReference>
<accession>A0A6A0GTC4</accession>
<keyword evidence="10" id="KW-1015">Disulfide bond</keyword>
<evidence type="ECO:0000256" key="4">
    <source>
        <dbReference type="ARBA" id="ARBA00022729"/>
    </source>
</evidence>
<evidence type="ECO:0000256" key="8">
    <source>
        <dbReference type="ARBA" id="ARBA00022989"/>
    </source>
</evidence>
<feature type="domain" description="Cadherin" evidence="13">
    <location>
        <begin position="26"/>
        <end position="124"/>
    </location>
</feature>
<keyword evidence="7" id="KW-0130">Cell adhesion</keyword>
<keyword evidence="2" id="KW-0245">EGF-like domain</keyword>
<name>A0A6A0GTC4_HYAAZ</name>
<evidence type="ECO:0000256" key="11">
    <source>
        <dbReference type="ARBA" id="ARBA00023180"/>
    </source>
</evidence>
<evidence type="ECO:0000259" key="13">
    <source>
        <dbReference type="PROSITE" id="PS50268"/>
    </source>
</evidence>
<dbReference type="EMBL" id="JQDR03014715">
    <property type="protein sequence ID" value="KAA0187706.1"/>
    <property type="molecule type" value="Genomic_DNA"/>
</dbReference>
<dbReference type="PANTHER" id="PTHR24027">
    <property type="entry name" value="CADHERIN-23"/>
    <property type="match status" value="1"/>
</dbReference>
<organism evidence="14">
    <name type="scientific">Hyalella azteca</name>
    <name type="common">Amphipod</name>
    <dbReference type="NCBI Taxonomy" id="294128"/>
    <lineage>
        <taxon>Eukaryota</taxon>
        <taxon>Metazoa</taxon>
        <taxon>Ecdysozoa</taxon>
        <taxon>Arthropoda</taxon>
        <taxon>Crustacea</taxon>
        <taxon>Multicrustacea</taxon>
        <taxon>Malacostraca</taxon>
        <taxon>Eumalacostraca</taxon>
        <taxon>Peracarida</taxon>
        <taxon>Amphipoda</taxon>
        <taxon>Senticaudata</taxon>
        <taxon>Talitrida</taxon>
        <taxon>Talitroidea</taxon>
        <taxon>Hyalellidae</taxon>
        <taxon>Hyalella</taxon>
    </lineage>
</organism>
<dbReference type="FunFam" id="2.60.40.60:FF:000032">
    <property type="entry name" value="FAT atypical cadherin 1"/>
    <property type="match status" value="1"/>
</dbReference>
<dbReference type="SUPFAM" id="SSF49313">
    <property type="entry name" value="Cadherin-like"/>
    <property type="match status" value="1"/>
</dbReference>
<sequence length="143" mass="16004">MGLKENNCSTVRVTILDQNDSPPSFRDMPRRYTVSEDHQAGRRVATITASDSDILGTLSYSLVSGDDGKFSLDETTGHLSLRETLDRETKDLYELVVRASDAVQHTDTTVYIQVTDTNDNPPQFYEHAYSFDVPENAKGSQVR</sequence>
<dbReference type="GO" id="GO:0008104">
    <property type="term" value="P:intracellular protein localization"/>
    <property type="evidence" value="ECO:0007669"/>
    <property type="project" value="UniProtKB-ARBA"/>
</dbReference>
<dbReference type="GO" id="GO:0016342">
    <property type="term" value="C:catenin complex"/>
    <property type="evidence" value="ECO:0007669"/>
    <property type="project" value="TreeGrafter"/>
</dbReference>
<dbReference type="AlphaFoldDB" id="A0A6A0GTC4"/>
<evidence type="ECO:0000256" key="9">
    <source>
        <dbReference type="ARBA" id="ARBA00023136"/>
    </source>
</evidence>
<keyword evidence="6 12" id="KW-0106">Calcium</keyword>
<dbReference type="SMART" id="SM00112">
    <property type="entry name" value="CA"/>
    <property type="match status" value="1"/>
</dbReference>
<evidence type="ECO:0000256" key="3">
    <source>
        <dbReference type="ARBA" id="ARBA00022692"/>
    </source>
</evidence>
<dbReference type="GO" id="GO:0008013">
    <property type="term" value="F:beta-catenin binding"/>
    <property type="evidence" value="ECO:0007669"/>
    <property type="project" value="TreeGrafter"/>
</dbReference>
<reference evidence="14" key="1">
    <citation type="submission" date="2014-08" db="EMBL/GenBank/DDBJ databases">
        <authorList>
            <person name="Murali S."/>
            <person name="Richards S."/>
            <person name="Bandaranaike D."/>
            <person name="Bellair M."/>
            <person name="Blankenburg K."/>
            <person name="Chao H."/>
            <person name="Dinh H."/>
            <person name="Doddapaneni H."/>
            <person name="Dugan-Rocha S."/>
            <person name="Elkadiri S."/>
            <person name="Gnanaolivu R."/>
            <person name="Hughes D."/>
            <person name="Lee S."/>
            <person name="Li M."/>
            <person name="Ming W."/>
            <person name="Munidasa M."/>
            <person name="Muniz J."/>
            <person name="Nguyen L."/>
            <person name="Osuji N."/>
            <person name="Pu L.-L."/>
            <person name="Puazo M."/>
            <person name="Skinner E."/>
            <person name="Qu C."/>
            <person name="Quiroz J."/>
            <person name="Raj R."/>
            <person name="Weissenberger G."/>
            <person name="Xin Y."/>
            <person name="Zou X."/>
            <person name="Han Y."/>
            <person name="Worley K."/>
            <person name="Muzny D."/>
            <person name="Gibbs R."/>
        </authorList>
    </citation>
    <scope>NUCLEOTIDE SEQUENCE</scope>
    <source>
        <strain evidence="14">HAZT.00-mixed</strain>
        <tissue evidence="14">Whole organism</tissue>
    </source>
</reference>
<dbReference type="GO" id="GO:0005509">
    <property type="term" value="F:calcium ion binding"/>
    <property type="evidence" value="ECO:0007669"/>
    <property type="project" value="UniProtKB-UniRule"/>
</dbReference>
<evidence type="ECO:0000256" key="7">
    <source>
        <dbReference type="ARBA" id="ARBA00022889"/>
    </source>
</evidence>
<dbReference type="GO" id="GO:0007043">
    <property type="term" value="P:cell-cell junction assembly"/>
    <property type="evidence" value="ECO:0007669"/>
    <property type="project" value="TreeGrafter"/>
</dbReference>
<dbReference type="GO" id="GO:0016339">
    <property type="term" value="P:calcium-dependent cell-cell adhesion via plasma membrane cell adhesion molecules"/>
    <property type="evidence" value="ECO:0007669"/>
    <property type="project" value="TreeGrafter"/>
</dbReference>
<evidence type="ECO:0000256" key="10">
    <source>
        <dbReference type="ARBA" id="ARBA00023157"/>
    </source>
</evidence>
<evidence type="ECO:0000256" key="6">
    <source>
        <dbReference type="ARBA" id="ARBA00022837"/>
    </source>
</evidence>
<dbReference type="PANTHER" id="PTHR24027:SF422">
    <property type="entry name" value="CADHERIN DOMAIN-CONTAINING PROTEIN"/>
    <property type="match status" value="1"/>
</dbReference>
<dbReference type="GO" id="GO:0000902">
    <property type="term" value="P:cell morphogenesis"/>
    <property type="evidence" value="ECO:0007669"/>
    <property type="project" value="TreeGrafter"/>
</dbReference>
<dbReference type="GO" id="GO:0030855">
    <property type="term" value="P:epithelial cell differentiation"/>
    <property type="evidence" value="ECO:0007669"/>
    <property type="project" value="UniProtKB-ARBA"/>
</dbReference>
<dbReference type="GO" id="GO:0005912">
    <property type="term" value="C:adherens junction"/>
    <property type="evidence" value="ECO:0007669"/>
    <property type="project" value="TreeGrafter"/>
</dbReference>
<comment type="caution">
    <text evidence="14">The sequence shown here is derived from an EMBL/GenBank/DDBJ whole genome shotgun (WGS) entry which is preliminary data.</text>
</comment>
<dbReference type="CDD" id="cd11304">
    <property type="entry name" value="Cadherin_repeat"/>
    <property type="match status" value="1"/>
</dbReference>
<reference evidence="14" key="2">
    <citation type="journal article" date="2018" name="Environ. Sci. Technol.">
        <title>The Toxicogenome of Hyalella azteca: A Model for Sediment Ecotoxicology and Evolutionary Toxicology.</title>
        <authorList>
            <person name="Poynton H.C."/>
            <person name="Hasenbein S."/>
            <person name="Benoit J.B."/>
            <person name="Sepulveda M.S."/>
            <person name="Poelchau M.F."/>
            <person name="Hughes D.S.T."/>
            <person name="Murali S.C."/>
            <person name="Chen S."/>
            <person name="Glastad K.M."/>
            <person name="Goodisman M.A.D."/>
            <person name="Werren J.H."/>
            <person name="Vineis J.H."/>
            <person name="Bowen J.L."/>
            <person name="Friedrich M."/>
            <person name="Jones J."/>
            <person name="Robertson H.M."/>
            <person name="Feyereisen R."/>
            <person name="Mechler-Hickson A."/>
            <person name="Mathers N."/>
            <person name="Lee C.E."/>
            <person name="Colbourne J.K."/>
            <person name="Biales A."/>
            <person name="Johnston J.S."/>
            <person name="Wellborn G.A."/>
            <person name="Rosendale A.J."/>
            <person name="Cridge A.G."/>
            <person name="Munoz-Torres M.C."/>
            <person name="Bain P.A."/>
            <person name="Manny A.R."/>
            <person name="Major K.M."/>
            <person name="Lambert F.N."/>
            <person name="Vulpe C.D."/>
            <person name="Tuck P."/>
            <person name="Blalock B.J."/>
            <person name="Lin Y.Y."/>
            <person name="Smith M.E."/>
            <person name="Ochoa-Acuna H."/>
            <person name="Chen M.M."/>
            <person name="Childers C.P."/>
            <person name="Qu J."/>
            <person name="Dugan S."/>
            <person name="Lee S.L."/>
            <person name="Chao H."/>
            <person name="Dinh H."/>
            <person name="Han Y."/>
            <person name="Doddapaneni H."/>
            <person name="Worley K.C."/>
            <person name="Muzny D.M."/>
            <person name="Gibbs R.A."/>
            <person name="Richards S."/>
        </authorList>
    </citation>
    <scope>NUCLEOTIDE SEQUENCE</scope>
    <source>
        <strain evidence="14">HAZT.00-mixed</strain>
        <tissue evidence="14">Whole organism</tissue>
    </source>
</reference>
<dbReference type="InterPro" id="IPR039808">
    <property type="entry name" value="Cadherin"/>
</dbReference>
<dbReference type="GO" id="GO:0044331">
    <property type="term" value="P:cell-cell adhesion mediated by cadherin"/>
    <property type="evidence" value="ECO:0007669"/>
    <property type="project" value="TreeGrafter"/>
</dbReference>
<dbReference type="InterPro" id="IPR002126">
    <property type="entry name" value="Cadherin-like_dom"/>
</dbReference>
<dbReference type="PRINTS" id="PR00205">
    <property type="entry name" value="CADHERIN"/>
</dbReference>
<evidence type="ECO:0000313" key="14">
    <source>
        <dbReference type="EMBL" id="KAA0187706.1"/>
    </source>
</evidence>
<dbReference type="GO" id="GO:0016477">
    <property type="term" value="P:cell migration"/>
    <property type="evidence" value="ECO:0007669"/>
    <property type="project" value="TreeGrafter"/>
</dbReference>
<dbReference type="GO" id="GO:0034332">
    <property type="term" value="P:adherens junction organization"/>
    <property type="evidence" value="ECO:0007669"/>
    <property type="project" value="TreeGrafter"/>
</dbReference>
<evidence type="ECO:0000256" key="2">
    <source>
        <dbReference type="ARBA" id="ARBA00022536"/>
    </source>
</evidence>
<keyword evidence="5" id="KW-0677">Repeat</keyword>
<evidence type="ECO:0000256" key="12">
    <source>
        <dbReference type="PROSITE-ProRule" id="PRU00043"/>
    </source>
</evidence>